<organism evidence="1">
    <name type="scientific">Anguilla anguilla</name>
    <name type="common">European freshwater eel</name>
    <name type="synonym">Muraena anguilla</name>
    <dbReference type="NCBI Taxonomy" id="7936"/>
    <lineage>
        <taxon>Eukaryota</taxon>
        <taxon>Metazoa</taxon>
        <taxon>Chordata</taxon>
        <taxon>Craniata</taxon>
        <taxon>Vertebrata</taxon>
        <taxon>Euteleostomi</taxon>
        <taxon>Actinopterygii</taxon>
        <taxon>Neopterygii</taxon>
        <taxon>Teleostei</taxon>
        <taxon>Anguilliformes</taxon>
        <taxon>Anguillidae</taxon>
        <taxon>Anguilla</taxon>
    </lineage>
</organism>
<evidence type="ECO:0000313" key="1">
    <source>
        <dbReference type="EMBL" id="JAH17457.1"/>
    </source>
</evidence>
<dbReference type="AlphaFoldDB" id="A0A0E9QLT6"/>
<sequence>MGPELEECEGQKKAPCGFLML</sequence>
<protein>
    <submittedName>
        <fullName evidence="1">Uncharacterized protein</fullName>
    </submittedName>
</protein>
<dbReference type="EMBL" id="GBXM01091120">
    <property type="protein sequence ID" value="JAH17457.1"/>
    <property type="molecule type" value="Transcribed_RNA"/>
</dbReference>
<name>A0A0E9QLT6_ANGAN</name>
<reference evidence="1" key="2">
    <citation type="journal article" date="2015" name="Fish Shellfish Immunol.">
        <title>Early steps in the European eel (Anguilla anguilla)-Vibrio vulnificus interaction in the gills: Role of the RtxA13 toxin.</title>
        <authorList>
            <person name="Callol A."/>
            <person name="Pajuelo D."/>
            <person name="Ebbesson L."/>
            <person name="Teles M."/>
            <person name="MacKenzie S."/>
            <person name="Amaro C."/>
        </authorList>
    </citation>
    <scope>NUCLEOTIDE SEQUENCE</scope>
</reference>
<accession>A0A0E9QLT6</accession>
<proteinExistence type="predicted"/>
<reference evidence="1" key="1">
    <citation type="submission" date="2014-11" db="EMBL/GenBank/DDBJ databases">
        <authorList>
            <person name="Amaro Gonzalez C."/>
        </authorList>
    </citation>
    <scope>NUCLEOTIDE SEQUENCE</scope>
</reference>